<organism evidence="1">
    <name type="scientific">marine sediment metagenome</name>
    <dbReference type="NCBI Taxonomy" id="412755"/>
    <lineage>
        <taxon>unclassified sequences</taxon>
        <taxon>metagenomes</taxon>
        <taxon>ecological metagenomes</taxon>
    </lineage>
</organism>
<dbReference type="EMBL" id="BARW01012520">
    <property type="protein sequence ID" value="GAI84847.1"/>
    <property type="molecule type" value="Genomic_DNA"/>
</dbReference>
<proteinExistence type="predicted"/>
<gene>
    <name evidence="1" type="ORF">S12H4_23529</name>
</gene>
<protein>
    <submittedName>
        <fullName evidence="1">Uncharacterized protein</fullName>
    </submittedName>
</protein>
<dbReference type="AlphaFoldDB" id="X1RVQ2"/>
<sequence>MECQTAEVFCQDPTTEIIKKGYGSSDCKCLTHLFFINDEEKTEKILREIGFSIFCSSSN</sequence>
<name>X1RVQ2_9ZZZZ</name>
<comment type="caution">
    <text evidence="1">The sequence shown here is derived from an EMBL/GenBank/DDBJ whole genome shotgun (WGS) entry which is preliminary data.</text>
</comment>
<accession>X1RVQ2</accession>
<evidence type="ECO:0000313" key="1">
    <source>
        <dbReference type="EMBL" id="GAI84847.1"/>
    </source>
</evidence>
<reference evidence="1" key="1">
    <citation type="journal article" date="2014" name="Front. Microbiol.">
        <title>High frequency of phylogenetically diverse reductive dehalogenase-homologous genes in deep subseafloor sedimentary metagenomes.</title>
        <authorList>
            <person name="Kawai M."/>
            <person name="Futagami T."/>
            <person name="Toyoda A."/>
            <person name="Takaki Y."/>
            <person name="Nishi S."/>
            <person name="Hori S."/>
            <person name="Arai W."/>
            <person name="Tsubouchi T."/>
            <person name="Morono Y."/>
            <person name="Uchiyama I."/>
            <person name="Ito T."/>
            <person name="Fujiyama A."/>
            <person name="Inagaki F."/>
            <person name="Takami H."/>
        </authorList>
    </citation>
    <scope>NUCLEOTIDE SEQUENCE</scope>
    <source>
        <strain evidence="1">Expedition CK06-06</strain>
    </source>
</reference>